<dbReference type="InterPro" id="IPR029057">
    <property type="entry name" value="PRTase-like"/>
</dbReference>
<dbReference type="PANTHER" id="PTHR47505:SF1">
    <property type="entry name" value="DNA UTILIZATION PROTEIN YHGH"/>
    <property type="match status" value="1"/>
</dbReference>
<evidence type="ECO:0000313" key="4">
    <source>
        <dbReference type="EMBL" id="SEO28291.1"/>
    </source>
</evidence>
<dbReference type="OrthoDB" id="9793412at2"/>
<proteinExistence type="inferred from homology"/>
<dbReference type="CDD" id="cd06223">
    <property type="entry name" value="PRTases_typeI"/>
    <property type="match status" value="1"/>
</dbReference>
<protein>
    <submittedName>
        <fullName evidence="4">ComF family protein</fullName>
    </submittedName>
</protein>
<dbReference type="InterPro" id="IPR051910">
    <property type="entry name" value="ComF/GntX_DNA_util-trans"/>
</dbReference>
<reference evidence="5" key="1">
    <citation type="submission" date="2016-10" db="EMBL/GenBank/DDBJ databases">
        <authorList>
            <person name="Varghese N."/>
            <person name="Submissions S."/>
        </authorList>
    </citation>
    <scope>NUCLEOTIDE SEQUENCE [LARGE SCALE GENOMIC DNA]</scope>
    <source>
        <strain evidence="5">Nm76</strain>
    </source>
</reference>
<dbReference type="RefSeq" id="WP_090319477.1">
    <property type="nucleotide sequence ID" value="NZ_FNOE01000014.1"/>
</dbReference>
<evidence type="ECO:0000259" key="2">
    <source>
        <dbReference type="Pfam" id="PF00156"/>
    </source>
</evidence>
<dbReference type="Gene3D" id="3.40.50.2020">
    <property type="match status" value="1"/>
</dbReference>
<evidence type="ECO:0000256" key="1">
    <source>
        <dbReference type="ARBA" id="ARBA00008007"/>
    </source>
</evidence>
<feature type="domain" description="Phosphoribosyltransferase" evidence="2">
    <location>
        <begin position="169"/>
        <end position="215"/>
    </location>
</feature>
<organism evidence="4 5">
    <name type="scientific">Nitrosomonas oligotropha</name>
    <dbReference type="NCBI Taxonomy" id="42354"/>
    <lineage>
        <taxon>Bacteria</taxon>
        <taxon>Pseudomonadati</taxon>
        <taxon>Pseudomonadota</taxon>
        <taxon>Betaproteobacteria</taxon>
        <taxon>Nitrosomonadales</taxon>
        <taxon>Nitrosomonadaceae</taxon>
        <taxon>Nitrosomonas</taxon>
    </lineage>
</organism>
<dbReference type="Pfam" id="PF18912">
    <property type="entry name" value="DZR_2"/>
    <property type="match status" value="1"/>
</dbReference>
<evidence type="ECO:0000259" key="3">
    <source>
        <dbReference type="Pfam" id="PF18912"/>
    </source>
</evidence>
<gene>
    <name evidence="4" type="ORF">SAMN05216333_10792</name>
</gene>
<dbReference type="Proteomes" id="UP000198814">
    <property type="component" value="Unassembled WGS sequence"/>
</dbReference>
<dbReference type="SUPFAM" id="SSF53271">
    <property type="entry name" value="PRTase-like"/>
    <property type="match status" value="1"/>
</dbReference>
<dbReference type="InterPro" id="IPR044005">
    <property type="entry name" value="DZR_2"/>
</dbReference>
<dbReference type="EMBL" id="FODO01000007">
    <property type="protein sequence ID" value="SEO28291.1"/>
    <property type="molecule type" value="Genomic_DNA"/>
</dbReference>
<keyword evidence="5" id="KW-1185">Reference proteome</keyword>
<dbReference type="PANTHER" id="PTHR47505">
    <property type="entry name" value="DNA UTILIZATION PROTEIN YHGH"/>
    <property type="match status" value="1"/>
</dbReference>
<accession>A0A1H8NEX4</accession>
<feature type="domain" description="Double zinc ribbon" evidence="3">
    <location>
        <begin position="8"/>
        <end position="53"/>
    </location>
</feature>
<sequence length="224" mass="24838">MPTWIRKNCLLCGAASAQDFCVACYHDLPQLPDHHCPVCLWPVPTGEICGACLKKPPAFTRTIAAMRYTFPADALIHALKYQANLAIAPVLAHLFIARLEAVETMPDVIVPMPLHPIRLRERGFNQAMEIARYIAKQTSITLLPDDCSRIKHTLPQAGLPWKERPKNIRKAFSCTMDLSGKHVAVVDDVMTTGATLNELAKVLQRQGAAEISNWVIARALPEIK</sequence>
<comment type="similarity">
    <text evidence="1">Belongs to the ComF/GntX family.</text>
</comment>
<evidence type="ECO:0000313" key="5">
    <source>
        <dbReference type="Proteomes" id="UP000198814"/>
    </source>
</evidence>
<dbReference type="STRING" id="42354.SAMN05216333_10792"/>
<name>A0A1H8NEX4_9PROT</name>
<dbReference type="AlphaFoldDB" id="A0A1H8NEX4"/>
<dbReference type="Pfam" id="PF00156">
    <property type="entry name" value="Pribosyltran"/>
    <property type="match status" value="1"/>
</dbReference>
<dbReference type="InterPro" id="IPR000836">
    <property type="entry name" value="PRTase_dom"/>
</dbReference>